<keyword evidence="3" id="KW-1185">Reference proteome</keyword>
<evidence type="ECO:0000259" key="1">
    <source>
        <dbReference type="Pfam" id="PF01557"/>
    </source>
</evidence>
<dbReference type="Proteomes" id="UP000199147">
    <property type="component" value="Unassembled WGS sequence"/>
</dbReference>
<name>A0A0H5S7Z2_9MYCO</name>
<dbReference type="Pfam" id="PF01557">
    <property type="entry name" value="FAA_hydrolase"/>
    <property type="match status" value="1"/>
</dbReference>
<dbReference type="InterPro" id="IPR036663">
    <property type="entry name" value="Fumarylacetoacetase_C_sf"/>
</dbReference>
<dbReference type="OrthoDB" id="2273115at2"/>
<dbReference type="RefSeq" id="WP_090516889.1">
    <property type="nucleotide sequence ID" value="NZ_CWKH01000002.1"/>
</dbReference>
<dbReference type="PANTHER" id="PTHR43211">
    <property type="entry name" value="FUMARYLACETOACETATE HYDROLASE"/>
    <property type="match status" value="1"/>
</dbReference>
<dbReference type="Gene3D" id="3.90.850.10">
    <property type="entry name" value="Fumarylacetoacetase-like, C-terminal domain"/>
    <property type="match status" value="1"/>
</dbReference>
<proteinExistence type="predicted"/>
<dbReference type="GO" id="GO:0003824">
    <property type="term" value="F:catalytic activity"/>
    <property type="evidence" value="ECO:0007669"/>
    <property type="project" value="InterPro"/>
</dbReference>
<gene>
    <name evidence="2" type="ORF">BN2156_04259</name>
</gene>
<dbReference type="PANTHER" id="PTHR43211:SF1">
    <property type="entry name" value="BLL6422 PROTEIN"/>
    <property type="match status" value="1"/>
</dbReference>
<dbReference type="STRING" id="146018.BN2156_04259"/>
<evidence type="ECO:0000313" key="2">
    <source>
        <dbReference type="EMBL" id="CRZ17374.1"/>
    </source>
</evidence>
<dbReference type="SUPFAM" id="SSF56529">
    <property type="entry name" value="FAH"/>
    <property type="match status" value="1"/>
</dbReference>
<accession>A0A0H5S7Z2</accession>
<dbReference type="EMBL" id="CWKH01000002">
    <property type="protein sequence ID" value="CRZ17374.1"/>
    <property type="molecule type" value="Genomic_DNA"/>
</dbReference>
<sequence>MKLRRVLADTGLTVETLDSDGNWVASADLTPLGGRVFDDSWLTASAERQLRHSEHLLPFQPVSFRDFMLYEQHNIDAARGLIRRFHPGLYRVTAMYERITGRPVPQFKPKPLFYQQPIYYMSNAQTFVPTGTPVAVPDYSQALDFELEIGFVLAAPLFNATAAEAAEAIGAFVVLNDFSARDVQRPEMLSGFGPQKSKHFASSMSDTAVTADEILPRIDTLTGSVALNGSVLSTVSSVGMQHSLGEVLAHASRSEPLYPGELFGTGTLPGGSGMETGHWLRPGDTLTLTLDGVGQIEHRID</sequence>
<dbReference type="InterPro" id="IPR011234">
    <property type="entry name" value="Fumarylacetoacetase-like_C"/>
</dbReference>
<reference evidence="3" key="1">
    <citation type="submission" date="2015-07" db="EMBL/GenBank/DDBJ databases">
        <authorList>
            <person name="Urmite Genomes"/>
        </authorList>
    </citation>
    <scope>NUCLEOTIDE SEQUENCE [LARGE SCALE GENOMIC DNA]</scope>
    <source>
        <strain evidence="3">type strain: ATCC 49404</strain>
    </source>
</reference>
<protein>
    <submittedName>
        <fullName evidence="2">Fumarylacetoacetate</fullName>
    </submittedName>
</protein>
<feature type="domain" description="Fumarylacetoacetase-like C-terminal" evidence="1">
    <location>
        <begin position="113"/>
        <end position="300"/>
    </location>
</feature>
<organism evidence="2 3">
    <name type="scientific">Mycolicibacterium neworleansense</name>
    <dbReference type="NCBI Taxonomy" id="146018"/>
    <lineage>
        <taxon>Bacteria</taxon>
        <taxon>Bacillati</taxon>
        <taxon>Actinomycetota</taxon>
        <taxon>Actinomycetes</taxon>
        <taxon>Mycobacteriales</taxon>
        <taxon>Mycobacteriaceae</taxon>
        <taxon>Mycolicibacterium</taxon>
    </lineage>
</organism>
<dbReference type="AlphaFoldDB" id="A0A0H5S7Z2"/>
<evidence type="ECO:0000313" key="3">
    <source>
        <dbReference type="Proteomes" id="UP000199147"/>
    </source>
</evidence>